<keyword evidence="6 8" id="KW-0413">Isomerase</keyword>
<evidence type="ECO:0000256" key="8">
    <source>
        <dbReference type="HAMAP-Rule" id="MF_00375"/>
    </source>
</evidence>
<comment type="caution">
    <text evidence="9">The sequence shown here is derived from an EMBL/GenBank/DDBJ whole genome shotgun (WGS) entry which is preliminary data.</text>
</comment>
<evidence type="ECO:0000313" key="9">
    <source>
        <dbReference type="EMBL" id="HIQ66939.1"/>
    </source>
</evidence>
<keyword evidence="7 8" id="KW-0627">Porphyrin biosynthesis</keyword>
<dbReference type="InterPro" id="IPR004639">
    <property type="entry name" value="4pyrrol_synth_GluAld_NH2Trfase"/>
</dbReference>
<reference evidence="9" key="2">
    <citation type="journal article" date="2021" name="PeerJ">
        <title>Extensive microbial diversity within the chicken gut microbiome revealed by metagenomics and culture.</title>
        <authorList>
            <person name="Gilroy R."/>
            <person name="Ravi A."/>
            <person name="Getino M."/>
            <person name="Pursley I."/>
            <person name="Horton D.L."/>
            <person name="Alikhan N.F."/>
            <person name="Baker D."/>
            <person name="Gharbi K."/>
            <person name="Hall N."/>
            <person name="Watson M."/>
            <person name="Adriaenssens E.M."/>
            <person name="Foster-Nyarko E."/>
            <person name="Jarju S."/>
            <person name="Secka A."/>
            <person name="Antonio M."/>
            <person name="Oren A."/>
            <person name="Chaudhuri R.R."/>
            <person name="La Ragione R."/>
            <person name="Hildebrand F."/>
            <person name="Pallen M.J."/>
        </authorList>
    </citation>
    <scope>NUCLEOTIDE SEQUENCE</scope>
    <source>
        <strain evidence="9">13361</strain>
    </source>
</reference>
<feature type="modified residue" description="N6-(pyridoxal phosphate)lysine" evidence="8">
    <location>
        <position position="265"/>
    </location>
</feature>
<comment type="subunit">
    <text evidence="8">Homodimer.</text>
</comment>
<evidence type="ECO:0000256" key="2">
    <source>
        <dbReference type="ARBA" id="ARBA00001933"/>
    </source>
</evidence>
<comment type="catalytic activity">
    <reaction evidence="1 8">
        <text>(S)-4-amino-5-oxopentanoate = 5-aminolevulinate</text>
        <dbReference type="Rhea" id="RHEA:14265"/>
        <dbReference type="ChEBI" id="CHEBI:57501"/>
        <dbReference type="ChEBI" id="CHEBI:356416"/>
        <dbReference type="EC" id="5.4.3.8"/>
    </reaction>
</comment>
<dbReference type="AlphaFoldDB" id="A0A9D0Z106"/>
<dbReference type="InterPro" id="IPR015422">
    <property type="entry name" value="PyrdxlP-dep_Trfase_small"/>
</dbReference>
<evidence type="ECO:0000256" key="6">
    <source>
        <dbReference type="ARBA" id="ARBA00023235"/>
    </source>
</evidence>
<evidence type="ECO:0000256" key="7">
    <source>
        <dbReference type="ARBA" id="ARBA00023244"/>
    </source>
</evidence>
<dbReference type="SUPFAM" id="SSF53383">
    <property type="entry name" value="PLP-dependent transferases"/>
    <property type="match status" value="1"/>
</dbReference>
<gene>
    <name evidence="8 9" type="primary">hemL</name>
    <name evidence="9" type="ORF">IAB74_00310</name>
</gene>
<proteinExistence type="inferred from homology"/>
<dbReference type="InterPro" id="IPR005814">
    <property type="entry name" value="Aminotrans_3"/>
</dbReference>
<dbReference type="InterPro" id="IPR015421">
    <property type="entry name" value="PyrdxlP-dep_Trfase_major"/>
</dbReference>
<dbReference type="PROSITE" id="PS00600">
    <property type="entry name" value="AA_TRANSFER_CLASS_3"/>
    <property type="match status" value="1"/>
</dbReference>
<reference evidence="9" key="1">
    <citation type="submission" date="2020-10" db="EMBL/GenBank/DDBJ databases">
        <authorList>
            <person name="Gilroy R."/>
        </authorList>
    </citation>
    <scope>NUCLEOTIDE SEQUENCE</scope>
    <source>
        <strain evidence="9">13361</strain>
    </source>
</reference>
<comment type="subcellular location">
    <subcellularLocation>
        <location evidence="8">Cytoplasm</location>
    </subcellularLocation>
</comment>
<sequence length="425" mass="45144">MTRSEELFEKAKHLIPGGVNSPVRAFGSVGECPRFITKAQGTKIWDVDGNQYTDYIGSWGPMILGHNHPAVLEAAMEAAKNGLSFGAATEAEVTMAQLVCDLVPSIQMVRMVNSGTEAVMSAIRAARGFTGRDKIIKFAGCYHGHCDAMLVKAGSGVMTNGVPDSAGVPGGCAADTLTAVYNDLGSVEQLLLDNPGQVAAVIIEPVAANMGVVTPKEGFLQGLRKLCDQHGTLLIFDEVITGFRLGLQGAQGVFGVTPDLTTFGKIVGAGMPVGAYGGRREIMETISPVGRVYQAGTLSGNPVAMAAGICQLNILQNHPEVYTHVNALGDRLRKGLREIVSRRGAAAQVTGTGSLACLFFTDKAVVDYETAKTSDTGRFGDYFRHMLSHGFYFAPSQFEAIFLSNAHTNEDIDRVLETADAFFAK</sequence>
<comment type="cofactor">
    <cofactor evidence="2 8">
        <name>pyridoxal 5'-phosphate</name>
        <dbReference type="ChEBI" id="CHEBI:597326"/>
    </cofactor>
</comment>
<comment type="similarity">
    <text evidence="4 8">Belongs to the class-III pyridoxal-phosphate-dependent aminotransferase family. HemL subfamily.</text>
</comment>
<dbReference type="InterPro" id="IPR049704">
    <property type="entry name" value="Aminotrans_3_PPA_site"/>
</dbReference>
<dbReference type="PANTHER" id="PTHR43713:SF3">
    <property type="entry name" value="GLUTAMATE-1-SEMIALDEHYDE 2,1-AMINOMUTASE 1, CHLOROPLASTIC-RELATED"/>
    <property type="match status" value="1"/>
</dbReference>
<dbReference type="NCBIfam" id="TIGR00713">
    <property type="entry name" value="hemL"/>
    <property type="match status" value="1"/>
</dbReference>
<dbReference type="Proteomes" id="UP000886796">
    <property type="component" value="Unassembled WGS sequence"/>
</dbReference>
<evidence type="ECO:0000256" key="5">
    <source>
        <dbReference type="ARBA" id="ARBA00022898"/>
    </source>
</evidence>
<dbReference type="GO" id="GO:0005737">
    <property type="term" value="C:cytoplasm"/>
    <property type="evidence" value="ECO:0007669"/>
    <property type="project" value="UniProtKB-SubCell"/>
</dbReference>
<dbReference type="Pfam" id="PF00202">
    <property type="entry name" value="Aminotran_3"/>
    <property type="match status" value="1"/>
</dbReference>
<dbReference type="GO" id="GO:0042286">
    <property type="term" value="F:glutamate-1-semialdehyde 2,1-aminomutase activity"/>
    <property type="evidence" value="ECO:0007669"/>
    <property type="project" value="UniProtKB-UniRule"/>
</dbReference>
<dbReference type="Gene3D" id="3.90.1150.10">
    <property type="entry name" value="Aspartate Aminotransferase, domain 1"/>
    <property type="match status" value="1"/>
</dbReference>
<accession>A0A9D0Z106</accession>
<dbReference type="PANTHER" id="PTHR43713">
    <property type="entry name" value="GLUTAMATE-1-SEMIALDEHYDE 2,1-AMINOMUTASE"/>
    <property type="match status" value="1"/>
</dbReference>
<dbReference type="GO" id="GO:0008483">
    <property type="term" value="F:transaminase activity"/>
    <property type="evidence" value="ECO:0007669"/>
    <property type="project" value="InterPro"/>
</dbReference>
<name>A0A9D0Z106_9FIRM</name>
<evidence type="ECO:0000313" key="10">
    <source>
        <dbReference type="Proteomes" id="UP000886796"/>
    </source>
</evidence>
<evidence type="ECO:0000256" key="3">
    <source>
        <dbReference type="ARBA" id="ARBA00004819"/>
    </source>
</evidence>
<evidence type="ECO:0000256" key="4">
    <source>
        <dbReference type="ARBA" id="ARBA00008981"/>
    </source>
</evidence>
<keyword evidence="8" id="KW-0963">Cytoplasm</keyword>
<dbReference type="CDD" id="cd00610">
    <property type="entry name" value="OAT_like"/>
    <property type="match status" value="1"/>
</dbReference>
<dbReference type="Gene3D" id="3.40.640.10">
    <property type="entry name" value="Type I PLP-dependent aspartate aminotransferase-like (Major domain)"/>
    <property type="match status" value="1"/>
</dbReference>
<dbReference type="FunFam" id="3.40.640.10:FF:000021">
    <property type="entry name" value="Glutamate-1-semialdehyde 2,1-aminomutase"/>
    <property type="match status" value="1"/>
</dbReference>
<dbReference type="InterPro" id="IPR015424">
    <property type="entry name" value="PyrdxlP-dep_Trfase"/>
</dbReference>
<dbReference type="NCBIfam" id="NF000818">
    <property type="entry name" value="PRK00062.1"/>
    <property type="match status" value="1"/>
</dbReference>
<comment type="pathway">
    <text evidence="3">Porphyrin-containing compound metabolism; protoporphyrin-IX biosynthesis; 5-aminolevulinate from L-glutamyl-tRNA(Glu): step 2/2.</text>
</comment>
<keyword evidence="5 8" id="KW-0663">Pyridoxal phosphate</keyword>
<dbReference type="EC" id="5.4.3.8" evidence="8"/>
<protein>
    <recommendedName>
        <fullName evidence="8">Glutamate-1-semialdehyde 2,1-aminomutase</fullName>
        <shortName evidence="8">GSA</shortName>
        <ecNumber evidence="8">5.4.3.8</ecNumber>
    </recommendedName>
    <alternativeName>
        <fullName evidence="8">Glutamate-1-semialdehyde aminotransferase</fullName>
        <shortName evidence="8">GSA-AT</shortName>
    </alternativeName>
</protein>
<dbReference type="EMBL" id="DVFK01000006">
    <property type="protein sequence ID" value="HIQ66939.1"/>
    <property type="molecule type" value="Genomic_DNA"/>
</dbReference>
<dbReference type="GO" id="GO:0030170">
    <property type="term" value="F:pyridoxal phosphate binding"/>
    <property type="evidence" value="ECO:0007669"/>
    <property type="project" value="InterPro"/>
</dbReference>
<dbReference type="HAMAP" id="MF_00375">
    <property type="entry name" value="HemL_aminotrans_3"/>
    <property type="match status" value="1"/>
</dbReference>
<organism evidence="9 10">
    <name type="scientific">Candidatus Faecousia excrementigallinarum</name>
    <dbReference type="NCBI Taxonomy" id="2840806"/>
    <lineage>
        <taxon>Bacteria</taxon>
        <taxon>Bacillati</taxon>
        <taxon>Bacillota</taxon>
        <taxon>Clostridia</taxon>
        <taxon>Eubacteriales</taxon>
        <taxon>Oscillospiraceae</taxon>
        <taxon>Faecousia</taxon>
    </lineage>
</organism>
<evidence type="ECO:0000256" key="1">
    <source>
        <dbReference type="ARBA" id="ARBA00001579"/>
    </source>
</evidence>
<dbReference type="GO" id="GO:0006782">
    <property type="term" value="P:protoporphyrinogen IX biosynthetic process"/>
    <property type="evidence" value="ECO:0007669"/>
    <property type="project" value="UniProtKB-UniRule"/>
</dbReference>